<evidence type="ECO:0000313" key="1">
    <source>
        <dbReference type="EMBL" id="TYS19741.1"/>
    </source>
</evidence>
<proteinExistence type="predicted"/>
<dbReference type="RefSeq" id="WP_148937933.1">
    <property type="nucleotide sequence ID" value="NZ_VTEI01000001.1"/>
</dbReference>
<organism evidence="1 2">
    <name type="scientific">Rossellomorea vietnamensis</name>
    <dbReference type="NCBI Taxonomy" id="218284"/>
    <lineage>
        <taxon>Bacteria</taxon>
        <taxon>Bacillati</taxon>
        <taxon>Bacillota</taxon>
        <taxon>Bacilli</taxon>
        <taxon>Bacillales</taxon>
        <taxon>Bacillaceae</taxon>
        <taxon>Rossellomorea</taxon>
    </lineage>
</organism>
<evidence type="ECO:0008006" key="3">
    <source>
        <dbReference type="Google" id="ProtNLM"/>
    </source>
</evidence>
<dbReference type="EMBL" id="VTEI01000001">
    <property type="protein sequence ID" value="TYS19741.1"/>
    <property type="molecule type" value="Genomic_DNA"/>
</dbReference>
<sequence length="94" mass="10505">MQKIVFMLFVLLFLILAACGNSESKITQSEAESIVLQQLTEELSKDKDEIKIKSVSKGLGKYTVEWEIDKDCEFGTVQVDNESGALLRAEESNC</sequence>
<gene>
    <name evidence="1" type="ORF">FZC78_01550</name>
</gene>
<protein>
    <recommendedName>
        <fullName evidence="3">PepSY domain-containing protein</fullName>
    </recommendedName>
</protein>
<name>A0A5D4P174_9BACI</name>
<comment type="caution">
    <text evidence="1">The sequence shown here is derived from an EMBL/GenBank/DDBJ whole genome shotgun (WGS) entry which is preliminary data.</text>
</comment>
<dbReference type="Proteomes" id="UP000322267">
    <property type="component" value="Unassembled WGS sequence"/>
</dbReference>
<dbReference type="AlphaFoldDB" id="A0A5D4P174"/>
<reference evidence="1 2" key="1">
    <citation type="submission" date="2019-08" db="EMBL/GenBank/DDBJ databases">
        <title>Bacillus genomes from the desert of Cuatro Cienegas, Coahuila.</title>
        <authorList>
            <person name="Olmedo-Alvarez G."/>
        </authorList>
    </citation>
    <scope>NUCLEOTIDE SEQUENCE [LARGE SCALE GENOMIC DNA]</scope>
    <source>
        <strain evidence="1 2">CH34_1T</strain>
    </source>
</reference>
<dbReference type="OrthoDB" id="2428465at2"/>
<accession>A0A5D4P174</accession>
<dbReference type="PROSITE" id="PS51257">
    <property type="entry name" value="PROKAR_LIPOPROTEIN"/>
    <property type="match status" value="1"/>
</dbReference>
<evidence type="ECO:0000313" key="2">
    <source>
        <dbReference type="Proteomes" id="UP000322267"/>
    </source>
</evidence>